<dbReference type="RefSeq" id="WP_146523289.1">
    <property type="nucleotide sequence ID" value="NZ_CP151726.1"/>
</dbReference>
<feature type="chain" id="PRO_5023107328" description="Arylsulfotransferase (ASST)" evidence="1">
    <location>
        <begin position="27"/>
        <end position="318"/>
    </location>
</feature>
<organism evidence="2 3">
    <name type="scientific">Stieleria varia</name>
    <dbReference type="NCBI Taxonomy" id="2528005"/>
    <lineage>
        <taxon>Bacteria</taxon>
        <taxon>Pseudomonadati</taxon>
        <taxon>Planctomycetota</taxon>
        <taxon>Planctomycetia</taxon>
        <taxon>Pirellulales</taxon>
        <taxon>Pirellulaceae</taxon>
        <taxon>Stieleria</taxon>
    </lineage>
</organism>
<dbReference type="EMBL" id="SJPN01000012">
    <property type="protein sequence ID" value="TWT92081.1"/>
    <property type="molecule type" value="Genomic_DNA"/>
</dbReference>
<dbReference type="Pfam" id="PF22701">
    <property type="entry name" value="Mala_s_1-like"/>
    <property type="match status" value="1"/>
</dbReference>
<evidence type="ECO:0000313" key="3">
    <source>
        <dbReference type="Proteomes" id="UP000320176"/>
    </source>
</evidence>
<keyword evidence="1" id="KW-0732">Signal</keyword>
<feature type="signal peptide" evidence="1">
    <location>
        <begin position="1"/>
        <end position="26"/>
    </location>
</feature>
<protein>
    <recommendedName>
        <fullName evidence="4">Arylsulfotransferase (ASST)</fullName>
    </recommendedName>
</protein>
<keyword evidence="3" id="KW-1185">Reference proteome</keyword>
<comment type="caution">
    <text evidence="2">The sequence shown here is derived from an EMBL/GenBank/DDBJ whole genome shotgun (WGS) entry which is preliminary data.</text>
</comment>
<dbReference type="InterPro" id="IPR054550">
    <property type="entry name" value="Mala_s_1-like"/>
</dbReference>
<sequence length="318" mass="34859" precursor="true">MVVRPASLAMIFLVALSWLSSVTHSAADEPAADATPQSSIRHSFFVAGPDFTGIIGEDGSKEWDSGRGGARDGWVLPTGNVLIAWSDVVKEFTPGKTVVWEYKLDPTNKEIGTVQRLKSGMTLVTELGSNPRLMEIDSDGKIQVEFPLQPETDNAHMQTRMARKLDNGNYLVPHLLAFKVKEYTPEGKVVKEFATDAEDLGGREAKNWPFTAIRLENGNTLICLTNGNKVIEVDAEGNVVWKVSNEDLPGNPIDDACGGQRLPNGNTVITAYHAKKGVKLMEVTPEKELVWTYEGPNRVHHFQILTTNGLPLIGDPLK</sequence>
<dbReference type="PANTHER" id="PTHR35340">
    <property type="entry name" value="PQQ ENZYME REPEAT PROTEIN-RELATED"/>
    <property type="match status" value="1"/>
</dbReference>
<dbReference type="Gene3D" id="2.120.10.30">
    <property type="entry name" value="TolB, C-terminal domain"/>
    <property type="match status" value="1"/>
</dbReference>
<dbReference type="SUPFAM" id="SSF101898">
    <property type="entry name" value="NHL repeat"/>
    <property type="match status" value="1"/>
</dbReference>
<name>A0A5C5ZYK7_9BACT</name>
<dbReference type="InterPro" id="IPR053143">
    <property type="entry name" value="Arylsulfate_ST"/>
</dbReference>
<evidence type="ECO:0008006" key="4">
    <source>
        <dbReference type="Google" id="ProtNLM"/>
    </source>
</evidence>
<dbReference type="PANTHER" id="PTHR35340:SF5">
    <property type="entry name" value="ASST-DOMAIN-CONTAINING PROTEIN"/>
    <property type="match status" value="1"/>
</dbReference>
<evidence type="ECO:0000313" key="2">
    <source>
        <dbReference type="EMBL" id="TWT92081.1"/>
    </source>
</evidence>
<dbReference type="InterPro" id="IPR011042">
    <property type="entry name" value="6-blade_b-propeller_TolB-like"/>
</dbReference>
<dbReference type="OrthoDB" id="9769838at2"/>
<dbReference type="Proteomes" id="UP000320176">
    <property type="component" value="Unassembled WGS sequence"/>
</dbReference>
<evidence type="ECO:0000256" key="1">
    <source>
        <dbReference type="SAM" id="SignalP"/>
    </source>
</evidence>
<proteinExistence type="predicted"/>
<accession>A0A5C5ZYK7</accession>
<gene>
    <name evidence="2" type="ORF">Pla52n_63780</name>
</gene>
<dbReference type="AlphaFoldDB" id="A0A5C5ZYK7"/>
<reference evidence="2 3" key="1">
    <citation type="submission" date="2019-02" db="EMBL/GenBank/DDBJ databases">
        <title>Deep-cultivation of Planctomycetes and their phenomic and genomic characterization uncovers novel biology.</title>
        <authorList>
            <person name="Wiegand S."/>
            <person name="Jogler M."/>
            <person name="Boedeker C."/>
            <person name="Pinto D."/>
            <person name="Vollmers J."/>
            <person name="Rivas-Marin E."/>
            <person name="Kohn T."/>
            <person name="Peeters S.H."/>
            <person name="Heuer A."/>
            <person name="Rast P."/>
            <person name="Oberbeckmann S."/>
            <person name="Bunk B."/>
            <person name="Jeske O."/>
            <person name="Meyerdierks A."/>
            <person name="Storesund J.E."/>
            <person name="Kallscheuer N."/>
            <person name="Luecker S."/>
            <person name="Lage O.M."/>
            <person name="Pohl T."/>
            <person name="Merkel B.J."/>
            <person name="Hornburger P."/>
            <person name="Mueller R.-W."/>
            <person name="Bruemmer F."/>
            <person name="Labrenz M."/>
            <person name="Spormann A.M."/>
            <person name="Op Den Camp H."/>
            <person name="Overmann J."/>
            <person name="Amann R."/>
            <person name="Jetten M.S.M."/>
            <person name="Mascher T."/>
            <person name="Medema M.H."/>
            <person name="Devos D.P."/>
            <person name="Kaster A.-K."/>
            <person name="Ovreas L."/>
            <person name="Rohde M."/>
            <person name="Galperin M.Y."/>
            <person name="Jogler C."/>
        </authorList>
    </citation>
    <scope>NUCLEOTIDE SEQUENCE [LARGE SCALE GENOMIC DNA]</scope>
    <source>
        <strain evidence="2 3">Pla52n</strain>
    </source>
</reference>